<feature type="transmembrane region" description="Helical" evidence="5">
    <location>
        <begin position="224"/>
        <end position="244"/>
    </location>
</feature>
<dbReference type="STRING" id="426701.SAMN04488098_10167"/>
<dbReference type="PANTHER" id="PTHR10361">
    <property type="entry name" value="SODIUM-BILE ACID COTRANSPORTER"/>
    <property type="match status" value="1"/>
</dbReference>
<feature type="transmembrane region" description="Helical" evidence="5">
    <location>
        <begin position="194"/>
        <end position="212"/>
    </location>
</feature>
<dbReference type="Pfam" id="PF01758">
    <property type="entry name" value="SBF"/>
    <property type="match status" value="1"/>
</dbReference>
<reference evidence="7" key="1">
    <citation type="submission" date="2016-10" db="EMBL/GenBank/DDBJ databases">
        <authorList>
            <person name="Varghese N."/>
            <person name="Submissions S."/>
        </authorList>
    </citation>
    <scope>NUCLEOTIDE SEQUENCE [LARGE SCALE GENOMIC DNA]</scope>
    <source>
        <strain evidence="7">DSM 19181</strain>
    </source>
</reference>
<keyword evidence="2 5" id="KW-0812">Transmembrane</keyword>
<feature type="transmembrane region" description="Helical" evidence="5">
    <location>
        <begin position="35"/>
        <end position="55"/>
    </location>
</feature>
<dbReference type="InterPro" id="IPR002657">
    <property type="entry name" value="BilAc:Na_symport/Acr3"/>
</dbReference>
<keyword evidence="7" id="KW-1185">Reference proteome</keyword>
<comment type="subcellular location">
    <subcellularLocation>
        <location evidence="1">Membrane</location>
        <topology evidence="1">Multi-pass membrane protein</topology>
    </subcellularLocation>
</comment>
<dbReference type="EMBL" id="FNFK01000016">
    <property type="protein sequence ID" value="SDK17744.1"/>
    <property type="molecule type" value="Genomic_DNA"/>
</dbReference>
<sequence length="324" mass="34474">MQVFKKFNHTFTQYLSFIVVGVAIISLALPSSFLWAAGYLTNILQFIMFTMGLTMKPADFSEVMKKPWQVFIVVLAQYLFMPLSAFVLSQLFQLPSEVALGLILVGCVPGGTSSNVIAYLANGDLPLSISATSVSTLIAPFLTPVMLSLYGGAYLNVDFWTMFLSIVQVVLVPVVTGLLISLFLGNKTQKAETVLPTLSSLAVLLVLGATVAVNQSNLLSTGPVIFLVVWLHNMSGYGISYLVCGLLKRGKATTRSIAIEVGIQNTGLAASLGLAHFSPVTALAAAAGAIVHTLFGTIYASLCRRKDSKELNVSKASAGEPVQA</sequence>
<feature type="transmembrane region" description="Helical" evidence="5">
    <location>
        <begin position="133"/>
        <end position="153"/>
    </location>
</feature>
<gene>
    <name evidence="6" type="ORF">SAMN04488098_10167</name>
</gene>
<dbReference type="AlphaFoldDB" id="A0A1G8ZT09"/>
<dbReference type="RefSeq" id="WP_091266354.1">
    <property type="nucleotide sequence ID" value="NZ_FNFK01000016.1"/>
</dbReference>
<keyword evidence="3 5" id="KW-1133">Transmembrane helix</keyword>
<dbReference type="InterPro" id="IPR004710">
    <property type="entry name" value="Bilac:Na_transpt"/>
</dbReference>
<evidence type="ECO:0000256" key="2">
    <source>
        <dbReference type="ARBA" id="ARBA00022692"/>
    </source>
</evidence>
<feature type="transmembrane region" description="Helical" evidence="5">
    <location>
        <begin position="256"/>
        <end position="277"/>
    </location>
</feature>
<evidence type="ECO:0000256" key="5">
    <source>
        <dbReference type="SAM" id="Phobius"/>
    </source>
</evidence>
<feature type="transmembrane region" description="Helical" evidence="5">
    <location>
        <begin position="159"/>
        <end position="182"/>
    </location>
</feature>
<evidence type="ECO:0000256" key="1">
    <source>
        <dbReference type="ARBA" id="ARBA00004141"/>
    </source>
</evidence>
<proteinExistence type="predicted"/>
<keyword evidence="4 5" id="KW-0472">Membrane</keyword>
<protein>
    <submittedName>
        <fullName evidence="6">Bile acid:Na+ symporter, BASS family</fullName>
    </submittedName>
</protein>
<feature type="transmembrane region" description="Helical" evidence="5">
    <location>
        <begin position="98"/>
        <end position="121"/>
    </location>
</feature>
<dbReference type="Gene3D" id="1.20.1530.20">
    <property type="match status" value="1"/>
</dbReference>
<dbReference type="GO" id="GO:0016020">
    <property type="term" value="C:membrane"/>
    <property type="evidence" value="ECO:0007669"/>
    <property type="project" value="UniProtKB-SubCell"/>
</dbReference>
<evidence type="ECO:0000256" key="3">
    <source>
        <dbReference type="ARBA" id="ARBA00022989"/>
    </source>
</evidence>
<dbReference type="InterPro" id="IPR038770">
    <property type="entry name" value="Na+/solute_symporter_sf"/>
</dbReference>
<dbReference type="PANTHER" id="PTHR10361:SF28">
    <property type="entry name" value="P3 PROTEIN-RELATED"/>
    <property type="match status" value="1"/>
</dbReference>
<accession>A0A1G8ZT09</accession>
<feature type="transmembrane region" description="Helical" evidence="5">
    <location>
        <begin position="12"/>
        <end position="29"/>
    </location>
</feature>
<evidence type="ECO:0000256" key="4">
    <source>
        <dbReference type="ARBA" id="ARBA00023136"/>
    </source>
</evidence>
<dbReference type="Proteomes" id="UP000199433">
    <property type="component" value="Unassembled WGS sequence"/>
</dbReference>
<evidence type="ECO:0000313" key="7">
    <source>
        <dbReference type="Proteomes" id="UP000199433"/>
    </source>
</evidence>
<feature type="transmembrane region" description="Helical" evidence="5">
    <location>
        <begin position="283"/>
        <end position="302"/>
    </location>
</feature>
<dbReference type="OrthoDB" id="9806785at2"/>
<evidence type="ECO:0000313" key="6">
    <source>
        <dbReference type="EMBL" id="SDK17744.1"/>
    </source>
</evidence>
<feature type="transmembrane region" description="Helical" evidence="5">
    <location>
        <begin position="67"/>
        <end position="92"/>
    </location>
</feature>
<name>A0A1G8ZT09_9LACT</name>
<organism evidence="6 7">
    <name type="scientific">Alkalibacterium thalassium</name>
    <dbReference type="NCBI Taxonomy" id="426701"/>
    <lineage>
        <taxon>Bacteria</taxon>
        <taxon>Bacillati</taxon>
        <taxon>Bacillota</taxon>
        <taxon>Bacilli</taxon>
        <taxon>Lactobacillales</taxon>
        <taxon>Carnobacteriaceae</taxon>
        <taxon>Alkalibacterium</taxon>
    </lineage>
</organism>